<evidence type="ECO:0000313" key="3">
    <source>
        <dbReference type="EMBL" id="KAJ8609120.1"/>
    </source>
</evidence>
<dbReference type="SUPFAM" id="SSF82185">
    <property type="entry name" value="Histone H3 K4-specific methyltransferase SET7/9 N-terminal domain"/>
    <property type="match status" value="2"/>
</dbReference>
<feature type="region of interest" description="Disordered" evidence="2">
    <location>
        <begin position="237"/>
        <end position="256"/>
    </location>
</feature>
<reference evidence="3" key="1">
    <citation type="submission" date="2023-01" db="EMBL/GenBank/DDBJ databases">
        <title>Metagenome sequencing of chrysophaentin producing Chrysophaeum taylorii.</title>
        <authorList>
            <person name="Davison J."/>
            <person name="Bewley C."/>
        </authorList>
    </citation>
    <scope>NUCLEOTIDE SEQUENCE</scope>
    <source>
        <strain evidence="3">NIES-1699</strain>
    </source>
</reference>
<dbReference type="InterPro" id="IPR003409">
    <property type="entry name" value="MORN"/>
</dbReference>
<keyword evidence="1" id="KW-0677">Repeat</keyword>
<dbReference type="Proteomes" id="UP001230188">
    <property type="component" value="Unassembled WGS sequence"/>
</dbReference>
<dbReference type="PANTHER" id="PTHR23084">
    <property type="entry name" value="PHOSPHATIDYLINOSITOL-4-PHOSPHATE 5-KINASE RELATED"/>
    <property type="match status" value="1"/>
</dbReference>
<keyword evidence="4" id="KW-1185">Reference proteome</keyword>
<protein>
    <submittedName>
        <fullName evidence="3">Uncharacterized protein</fullName>
    </submittedName>
</protein>
<evidence type="ECO:0000256" key="1">
    <source>
        <dbReference type="ARBA" id="ARBA00022737"/>
    </source>
</evidence>
<gene>
    <name evidence="3" type="ORF">CTAYLR_006065</name>
</gene>
<organism evidence="3 4">
    <name type="scientific">Chrysophaeum taylorii</name>
    <dbReference type="NCBI Taxonomy" id="2483200"/>
    <lineage>
        <taxon>Eukaryota</taxon>
        <taxon>Sar</taxon>
        <taxon>Stramenopiles</taxon>
        <taxon>Ochrophyta</taxon>
        <taxon>Pelagophyceae</taxon>
        <taxon>Pelagomonadales</taxon>
        <taxon>Pelagomonadaceae</taxon>
        <taxon>Chrysophaeum</taxon>
    </lineage>
</organism>
<evidence type="ECO:0000313" key="4">
    <source>
        <dbReference type="Proteomes" id="UP001230188"/>
    </source>
</evidence>
<proteinExistence type="predicted"/>
<dbReference type="SMART" id="SM00698">
    <property type="entry name" value="MORN"/>
    <property type="match status" value="7"/>
</dbReference>
<dbReference type="Gene3D" id="2.20.110.10">
    <property type="entry name" value="Histone H3 K4-specific methyltransferase SET7/9 N-terminal domain"/>
    <property type="match status" value="1"/>
</dbReference>
<dbReference type="Pfam" id="PF02493">
    <property type="entry name" value="MORN"/>
    <property type="match status" value="7"/>
</dbReference>
<dbReference type="PANTHER" id="PTHR23084:SF263">
    <property type="entry name" value="MORN REPEAT-CONTAINING PROTEIN 1"/>
    <property type="match status" value="1"/>
</dbReference>
<dbReference type="AlphaFoldDB" id="A0AAD7UK71"/>
<accession>A0AAD7UK71</accession>
<comment type="caution">
    <text evidence="3">The sequence shown here is derived from an EMBL/GenBank/DDBJ whole genome shotgun (WGS) entry which is preliminary data.</text>
</comment>
<name>A0AAD7UK71_9STRA</name>
<dbReference type="EMBL" id="JAQMWT010000149">
    <property type="protein sequence ID" value="KAJ8609120.1"/>
    <property type="molecule type" value="Genomic_DNA"/>
</dbReference>
<sequence>MMASGYRGRTNSRGERHGDGCYTFPGGTFVYSGEWQHGHMEGRGSLTVFGPLDTHSTIEGEFEGGEIRGQGTRTWYEQGIPVKQYRGEFDLGEASGKGEFMSATEHYAGGFLANLYEGQGTKMIGDVGASFMSAWYGGDIECARLDGEWRRNKLHGRGSEKRPDGHSFNGTFVDGVRRQGDATWLGGAVYSGEWDGEDRNGRGEYRCAQSGVCYHGNWLRNVPVGRAVALSAAFEQQDKVDASGTKTDKSSKGKRDTTAVTLLTVRAGAELPGIVIEARHSDAGSFPAEESAGEAPEQTMESADARVATGESGRRIIVTLLRKEELLDEGTAALDFFVKNQMSERQTDAAESTHKKPIITTAPDVDEDAPETVENGDRVDKLTATLESGRTNIRGVVLSPRLAAGSYVIEITDVSRQEVQRWSLAEAAVFPQVPSAMLAFSVEPP</sequence>
<evidence type="ECO:0000256" key="2">
    <source>
        <dbReference type="SAM" id="MobiDB-lite"/>
    </source>
</evidence>